<comment type="caution">
    <text evidence="1">The sequence shown here is derived from an EMBL/GenBank/DDBJ whole genome shotgun (WGS) entry which is preliminary data.</text>
</comment>
<sequence length="101" mass="11274">AENMPRLLLLNSHTKLPLLWRVLSNNFKDKASFSVTRSKDKIPDLASGLNISVGDEGKSKVLYWAPGESEPKLYDGVLKYDPLSKFVNNLLEASGRAKEEL</sequence>
<feature type="non-terminal residue" evidence="1">
    <location>
        <position position="1"/>
    </location>
</feature>
<name>A0ACA9PQC8_9GLOM</name>
<evidence type="ECO:0000313" key="1">
    <source>
        <dbReference type="EMBL" id="CAG8718364.1"/>
    </source>
</evidence>
<dbReference type="Proteomes" id="UP000789525">
    <property type="component" value="Unassembled WGS sequence"/>
</dbReference>
<keyword evidence="2" id="KW-1185">Reference proteome</keyword>
<accession>A0ACA9PQC8</accession>
<organism evidence="1 2">
    <name type="scientific">Acaulospora colombiana</name>
    <dbReference type="NCBI Taxonomy" id="27376"/>
    <lineage>
        <taxon>Eukaryota</taxon>
        <taxon>Fungi</taxon>
        <taxon>Fungi incertae sedis</taxon>
        <taxon>Mucoromycota</taxon>
        <taxon>Glomeromycotina</taxon>
        <taxon>Glomeromycetes</taxon>
        <taxon>Diversisporales</taxon>
        <taxon>Acaulosporaceae</taxon>
        <taxon>Acaulospora</taxon>
    </lineage>
</organism>
<gene>
    <name evidence="1" type="ORF">ACOLOM_LOCUS11017</name>
</gene>
<dbReference type="EMBL" id="CAJVPT010037757">
    <property type="protein sequence ID" value="CAG8718364.1"/>
    <property type="molecule type" value="Genomic_DNA"/>
</dbReference>
<protein>
    <submittedName>
        <fullName evidence="1">2323_t:CDS:1</fullName>
    </submittedName>
</protein>
<reference evidence="1" key="1">
    <citation type="submission" date="2021-06" db="EMBL/GenBank/DDBJ databases">
        <authorList>
            <person name="Kallberg Y."/>
            <person name="Tangrot J."/>
            <person name="Rosling A."/>
        </authorList>
    </citation>
    <scope>NUCLEOTIDE SEQUENCE</scope>
    <source>
        <strain evidence="1">CL356</strain>
    </source>
</reference>
<evidence type="ECO:0000313" key="2">
    <source>
        <dbReference type="Proteomes" id="UP000789525"/>
    </source>
</evidence>
<proteinExistence type="predicted"/>